<dbReference type="PANTHER" id="PTHR30006:SF25">
    <property type="entry name" value="PHOSPHOGLYCERATE TRANSPORT REGULATORY PROTEIN PGTC"/>
    <property type="match status" value="1"/>
</dbReference>
<accession>A0A1D7TVF1</accession>
<sequence>MITRRHFVAGAGALAAAAMTGNRSAIAQGVPAGYPAGYGDLVDKAVKEGAVSIYTSTDDVQGRPLIEAFRAAFPGIRVDYNDLGTNGAYNRVISEAAAKQVGSDIVWTSAMDLQMVLVSKGQAETYTSPEAAQLPAWANFNDQLYATSVEPVAIMYNKSMLGALKPPQTRAELIAFLQTNKDVLKGKVASFDPEKSGSGFLFFNNDARTTTDTWELVKAFGGTDPKVYGSSGAMREKIASGEHWIAFNLIGSYAIEWAKKNSNLGVVLPPDHAAAFSRVANISKGAPHPAAARVFLDFLLSQRGQTAMAGSGAPSIRTDVSEGLNIAKLNEMAGGKLKPIPVSAALLEASDPKTRAEFFQKWKQALRG</sequence>
<dbReference type="AlphaFoldDB" id="A0A1D7TVF1"/>
<proteinExistence type="predicted"/>
<dbReference type="GO" id="GO:0030288">
    <property type="term" value="C:outer membrane-bounded periplasmic space"/>
    <property type="evidence" value="ECO:0007669"/>
    <property type="project" value="TreeGrafter"/>
</dbReference>
<dbReference type="InterPro" id="IPR006311">
    <property type="entry name" value="TAT_signal"/>
</dbReference>
<dbReference type="InterPro" id="IPR006059">
    <property type="entry name" value="SBP"/>
</dbReference>
<dbReference type="STRING" id="1526658.BHK69_00010"/>
<dbReference type="PROSITE" id="PS51318">
    <property type="entry name" value="TAT"/>
    <property type="match status" value="1"/>
</dbReference>
<dbReference type="RefSeq" id="WP_069688318.1">
    <property type="nucleotide sequence ID" value="NZ_CP017147.1"/>
</dbReference>
<dbReference type="KEGG" id="bvv:BHK69_00010"/>
<dbReference type="Proteomes" id="UP000094969">
    <property type="component" value="Chromosome"/>
</dbReference>
<dbReference type="Gene3D" id="3.40.190.10">
    <property type="entry name" value="Periplasmic binding protein-like II"/>
    <property type="match status" value="2"/>
</dbReference>
<evidence type="ECO:0000313" key="3">
    <source>
        <dbReference type="EMBL" id="AOO79093.1"/>
    </source>
</evidence>
<dbReference type="PANTHER" id="PTHR30006">
    <property type="entry name" value="THIAMINE-BINDING PERIPLASMIC PROTEIN-RELATED"/>
    <property type="match status" value="1"/>
</dbReference>
<evidence type="ECO:0000313" key="4">
    <source>
        <dbReference type="Proteomes" id="UP000094969"/>
    </source>
</evidence>
<keyword evidence="4" id="KW-1185">Reference proteome</keyword>
<reference evidence="3 4" key="1">
    <citation type="journal article" date="2015" name="Antonie Van Leeuwenhoek">
        <title>Bosea vaviloviae sp. nov., a new species of slow-growing rhizobia isolated from nodules of the relict species Vavilovia formosa (Stev.) Fed.</title>
        <authorList>
            <person name="Safronova V.I."/>
            <person name="Kuznetsova I.G."/>
            <person name="Sazanova A.L."/>
            <person name="Kimeklis A.K."/>
            <person name="Belimov A.A."/>
            <person name="Andronov E.E."/>
            <person name="Pinaev A.G."/>
            <person name="Chizhevskaya E.P."/>
            <person name="Pukhaev A.R."/>
            <person name="Popov K.P."/>
            <person name="Willems A."/>
            <person name="Tikhonovich I.A."/>
        </authorList>
    </citation>
    <scope>NUCLEOTIDE SEQUENCE [LARGE SCALE GENOMIC DNA]</scope>
    <source>
        <strain evidence="3 4">Vaf18</strain>
    </source>
</reference>
<keyword evidence="2" id="KW-0574">Periplasm</keyword>
<name>A0A1D7TVF1_9HYPH</name>
<keyword evidence="1" id="KW-0732">Signal</keyword>
<evidence type="ECO:0000256" key="2">
    <source>
        <dbReference type="ARBA" id="ARBA00022764"/>
    </source>
</evidence>
<gene>
    <name evidence="3" type="ORF">BHK69_00010</name>
</gene>
<evidence type="ECO:0000256" key="1">
    <source>
        <dbReference type="ARBA" id="ARBA00022729"/>
    </source>
</evidence>
<dbReference type="Pfam" id="PF13416">
    <property type="entry name" value="SBP_bac_8"/>
    <property type="match status" value="1"/>
</dbReference>
<dbReference type="SUPFAM" id="SSF53850">
    <property type="entry name" value="Periplasmic binding protein-like II"/>
    <property type="match status" value="1"/>
</dbReference>
<protein>
    <submittedName>
        <fullName evidence="3">ABC transporter substrate-binding protein</fullName>
    </submittedName>
</protein>
<dbReference type="EMBL" id="CP017147">
    <property type="protein sequence ID" value="AOO79093.1"/>
    <property type="molecule type" value="Genomic_DNA"/>
</dbReference>
<organism evidence="3 4">
    <name type="scientific">Bosea vaviloviae</name>
    <dbReference type="NCBI Taxonomy" id="1526658"/>
    <lineage>
        <taxon>Bacteria</taxon>
        <taxon>Pseudomonadati</taxon>
        <taxon>Pseudomonadota</taxon>
        <taxon>Alphaproteobacteria</taxon>
        <taxon>Hyphomicrobiales</taxon>
        <taxon>Boseaceae</taxon>
        <taxon>Bosea</taxon>
    </lineage>
</organism>